<gene>
    <name evidence="2" type="ORF">H8B09_18330</name>
</gene>
<name>A0ABR8N1Q6_9BACL</name>
<evidence type="ECO:0000313" key="3">
    <source>
        <dbReference type="Proteomes" id="UP000609346"/>
    </source>
</evidence>
<feature type="transmembrane region" description="Helical" evidence="1">
    <location>
        <begin position="117"/>
        <end position="137"/>
    </location>
</feature>
<dbReference type="GO" id="GO:0008237">
    <property type="term" value="F:metallopeptidase activity"/>
    <property type="evidence" value="ECO:0007669"/>
    <property type="project" value="UniProtKB-KW"/>
</dbReference>
<keyword evidence="1" id="KW-1133">Transmembrane helix</keyword>
<keyword evidence="3" id="KW-1185">Reference proteome</keyword>
<organism evidence="2 3">
    <name type="scientific">Paenibacillus terricola</name>
    <dbReference type="NCBI Taxonomy" id="2763503"/>
    <lineage>
        <taxon>Bacteria</taxon>
        <taxon>Bacillati</taxon>
        <taxon>Bacillota</taxon>
        <taxon>Bacilli</taxon>
        <taxon>Bacillales</taxon>
        <taxon>Paenibacillaceae</taxon>
        <taxon>Paenibacillus</taxon>
    </lineage>
</organism>
<dbReference type="EMBL" id="JACXZA010000004">
    <property type="protein sequence ID" value="MBD3920729.1"/>
    <property type="molecule type" value="Genomic_DNA"/>
</dbReference>
<feature type="transmembrane region" description="Helical" evidence="1">
    <location>
        <begin position="25"/>
        <end position="46"/>
    </location>
</feature>
<dbReference type="Proteomes" id="UP000609346">
    <property type="component" value="Unassembled WGS sequence"/>
</dbReference>
<sequence length="232" mass="24936">MNMAVESNELDVQLSKATKRAIKFIPLYVAVPVLFGVGFTLSGYAIDWKAFGLGALGWIIALFLRGPIGAAVMRLPQERMKAIMIACSGILEEMTRVVLLALTSFGSAWALSIGQGWAAVEVSYVIIQIIAISSLAGRTDDKAMQAKQMLEATGNLQASPLWGILERIWASAFHIGCTLIVASFPWMVIALVPLHSGMNWAGVWLATKSIRMSSVAIAIVGITLLITGLTLM</sequence>
<evidence type="ECO:0000313" key="2">
    <source>
        <dbReference type="EMBL" id="MBD3920729.1"/>
    </source>
</evidence>
<feature type="transmembrane region" description="Helical" evidence="1">
    <location>
        <begin position="212"/>
        <end position="231"/>
    </location>
</feature>
<accession>A0ABR8N1Q6</accession>
<reference evidence="2 3" key="1">
    <citation type="submission" date="2020-09" db="EMBL/GenBank/DDBJ databases">
        <title>Paenibacillus sp. strain PR3 16S rRNA gene Genome sequencing and assembly.</title>
        <authorList>
            <person name="Kim J."/>
        </authorList>
    </citation>
    <scope>NUCLEOTIDE SEQUENCE [LARGE SCALE GENOMIC DNA]</scope>
    <source>
        <strain evidence="2 3">PR3</strain>
    </source>
</reference>
<keyword evidence="2" id="KW-0378">Hydrolase</keyword>
<keyword evidence="1" id="KW-0472">Membrane</keyword>
<keyword evidence="2" id="KW-0645">Protease</keyword>
<feature type="transmembrane region" description="Helical" evidence="1">
    <location>
        <begin position="168"/>
        <end position="192"/>
    </location>
</feature>
<feature type="transmembrane region" description="Helical" evidence="1">
    <location>
        <begin position="94"/>
        <end position="111"/>
    </location>
</feature>
<protein>
    <submittedName>
        <fullName evidence="2">YhfC family intramembrane metalloprotease</fullName>
    </submittedName>
</protein>
<keyword evidence="1" id="KW-0812">Transmembrane</keyword>
<evidence type="ECO:0000256" key="1">
    <source>
        <dbReference type="SAM" id="Phobius"/>
    </source>
</evidence>
<dbReference type="RefSeq" id="WP_224753721.1">
    <property type="nucleotide sequence ID" value="NZ_JACXZA010000004.1"/>
</dbReference>
<keyword evidence="2" id="KW-0482">Metalloprotease</keyword>
<proteinExistence type="predicted"/>
<comment type="caution">
    <text evidence="2">The sequence shown here is derived from an EMBL/GenBank/DDBJ whole genome shotgun (WGS) entry which is preliminary data.</text>
</comment>
<feature type="transmembrane region" description="Helical" evidence="1">
    <location>
        <begin position="52"/>
        <end position="73"/>
    </location>
</feature>